<dbReference type="AlphaFoldDB" id="A0A2T0A079"/>
<dbReference type="InterPro" id="IPR036388">
    <property type="entry name" value="WH-like_DNA-bd_sf"/>
</dbReference>
<comment type="caution">
    <text evidence="8">The sequence shown here is derived from an EMBL/GenBank/DDBJ whole genome shotgun (WGS) entry which is preliminary data.</text>
</comment>
<dbReference type="Pfam" id="PF00447">
    <property type="entry name" value="HSF_DNA-bind"/>
    <property type="match status" value="1"/>
</dbReference>
<feature type="compositionally biased region" description="Pro residues" evidence="6">
    <location>
        <begin position="143"/>
        <end position="152"/>
    </location>
</feature>
<feature type="compositionally biased region" description="Low complexity" evidence="6">
    <location>
        <begin position="9"/>
        <end position="20"/>
    </location>
</feature>
<evidence type="ECO:0000256" key="2">
    <source>
        <dbReference type="ARBA" id="ARBA00006403"/>
    </source>
</evidence>
<dbReference type="PANTHER" id="PTHR10015">
    <property type="entry name" value="HEAT SHOCK TRANSCRIPTION FACTOR"/>
    <property type="match status" value="1"/>
</dbReference>
<dbReference type="SUPFAM" id="SSF46785">
    <property type="entry name" value="Winged helix' DNA-binding domain"/>
    <property type="match status" value="1"/>
</dbReference>
<dbReference type="SMART" id="SM00415">
    <property type="entry name" value="HSF"/>
    <property type="match status" value="1"/>
</dbReference>
<evidence type="ECO:0000313" key="9">
    <source>
        <dbReference type="Proteomes" id="UP000239560"/>
    </source>
</evidence>
<dbReference type="PANTHER" id="PTHR10015:SF427">
    <property type="entry name" value="HEAT SHOCK FACTOR PROTEIN"/>
    <property type="match status" value="1"/>
</dbReference>
<organism evidence="8 9">
    <name type="scientific">Rhodotorula toruloides</name>
    <name type="common">Yeast</name>
    <name type="synonym">Rhodosporidium toruloides</name>
    <dbReference type="NCBI Taxonomy" id="5286"/>
    <lineage>
        <taxon>Eukaryota</taxon>
        <taxon>Fungi</taxon>
        <taxon>Dikarya</taxon>
        <taxon>Basidiomycota</taxon>
        <taxon>Pucciniomycotina</taxon>
        <taxon>Microbotryomycetes</taxon>
        <taxon>Sporidiobolales</taxon>
        <taxon>Sporidiobolaceae</taxon>
        <taxon>Rhodotorula</taxon>
    </lineage>
</organism>
<dbReference type="GO" id="GO:0005634">
    <property type="term" value="C:nucleus"/>
    <property type="evidence" value="ECO:0007669"/>
    <property type="project" value="UniProtKB-SubCell"/>
</dbReference>
<evidence type="ECO:0000259" key="7">
    <source>
        <dbReference type="SMART" id="SM00415"/>
    </source>
</evidence>
<evidence type="ECO:0000256" key="6">
    <source>
        <dbReference type="SAM" id="MobiDB-lite"/>
    </source>
</evidence>
<feature type="domain" description="HSF-type DNA-binding" evidence="7">
    <location>
        <begin position="36"/>
        <end position="183"/>
    </location>
</feature>
<comment type="similarity">
    <text evidence="2 5">Belongs to the HSF family.</text>
</comment>
<feature type="region of interest" description="Disordered" evidence="6">
    <location>
        <begin position="1"/>
        <end position="39"/>
    </location>
</feature>
<keyword evidence="3 8" id="KW-0238">DNA-binding</keyword>
<comment type="subcellular location">
    <subcellularLocation>
        <location evidence="1">Nucleus</location>
    </subcellularLocation>
</comment>
<evidence type="ECO:0000313" key="8">
    <source>
        <dbReference type="EMBL" id="PRQ71416.1"/>
    </source>
</evidence>
<name>A0A2T0A079_RHOTO</name>
<dbReference type="GO" id="GO:0003700">
    <property type="term" value="F:DNA-binding transcription factor activity"/>
    <property type="evidence" value="ECO:0007669"/>
    <property type="project" value="InterPro"/>
</dbReference>
<dbReference type="InterPro" id="IPR036390">
    <property type="entry name" value="WH_DNA-bd_sf"/>
</dbReference>
<dbReference type="GO" id="GO:0043565">
    <property type="term" value="F:sequence-specific DNA binding"/>
    <property type="evidence" value="ECO:0007669"/>
    <property type="project" value="InterPro"/>
</dbReference>
<dbReference type="EMBL" id="LCTV02000012">
    <property type="protein sequence ID" value="PRQ71416.1"/>
    <property type="molecule type" value="Genomic_DNA"/>
</dbReference>
<dbReference type="Proteomes" id="UP000239560">
    <property type="component" value="Unassembled WGS sequence"/>
</dbReference>
<evidence type="ECO:0000256" key="5">
    <source>
        <dbReference type="RuleBase" id="RU004020"/>
    </source>
</evidence>
<proteinExistence type="inferred from homology"/>
<feature type="compositionally biased region" description="Basic residues" evidence="6">
    <location>
        <begin position="164"/>
        <end position="174"/>
    </location>
</feature>
<protein>
    <submittedName>
        <fullName evidence="8">HSF-type DNA-binding-domain containing protein</fullName>
    </submittedName>
</protein>
<evidence type="ECO:0000256" key="4">
    <source>
        <dbReference type="ARBA" id="ARBA00023242"/>
    </source>
</evidence>
<evidence type="ECO:0000256" key="1">
    <source>
        <dbReference type="ARBA" id="ARBA00004123"/>
    </source>
</evidence>
<dbReference type="Gene3D" id="1.10.10.10">
    <property type="entry name" value="Winged helix-like DNA-binding domain superfamily/Winged helix DNA-binding domain"/>
    <property type="match status" value="1"/>
</dbReference>
<gene>
    <name evidence="8" type="ORF">AAT19DRAFT_10274</name>
</gene>
<dbReference type="InterPro" id="IPR000232">
    <property type="entry name" value="HSF_DNA-bd"/>
</dbReference>
<evidence type="ECO:0000256" key="3">
    <source>
        <dbReference type="ARBA" id="ARBA00023125"/>
    </source>
</evidence>
<reference evidence="8 9" key="1">
    <citation type="journal article" date="2018" name="Elife">
        <title>Functional genomics of lipid metabolism in the oleaginous yeast Rhodosporidium toruloides.</title>
        <authorList>
            <person name="Coradetti S.T."/>
            <person name="Pinel D."/>
            <person name="Geiselman G."/>
            <person name="Ito M."/>
            <person name="Mondo S."/>
            <person name="Reilly M.C."/>
            <person name="Cheng Y.F."/>
            <person name="Bauer S."/>
            <person name="Grigoriev I."/>
            <person name="Gladden J.M."/>
            <person name="Simmons B.A."/>
            <person name="Brem R."/>
            <person name="Arkin A.P."/>
            <person name="Skerker J.M."/>
        </authorList>
    </citation>
    <scope>NUCLEOTIDE SEQUENCE [LARGE SCALE GENOMIC DNA]</scope>
    <source>
        <strain evidence="8 9">NBRC 0880</strain>
    </source>
</reference>
<keyword evidence="4" id="KW-0539">Nucleus</keyword>
<dbReference type="PRINTS" id="PR00056">
    <property type="entry name" value="HSFDOMAIN"/>
</dbReference>
<sequence length="216" mass="23531">MASDDPRARTASRAQAAAAAAGGGGGGAERFDSGRNPGSMLEDPSLRKYIAWSEDGKSFLVFNPSEFAREVLPRYFKHSNFSSFLRQCNFYNWSKCVYLAPPPAVQARVDRLAAAQGQRRLELLKPLHQPRRLARPSLGVPQPVLPARPSGPPRAHQAQDGQVQRRKQSRRRKTTRIRLCQRRCRCCAVSCVEARSGRIGGWSGGCGAGVAGGTDG</sequence>
<feature type="region of interest" description="Disordered" evidence="6">
    <location>
        <begin position="132"/>
        <end position="174"/>
    </location>
</feature>
<accession>A0A2T0A079</accession>
<dbReference type="OrthoDB" id="60033at2759"/>